<dbReference type="PANTHER" id="PTHR44196:SF1">
    <property type="entry name" value="DEHYDROGENASE_REDUCTASE SDR FAMILY MEMBER 7B"/>
    <property type="match status" value="1"/>
</dbReference>
<dbReference type="InterPro" id="IPR020904">
    <property type="entry name" value="Sc_DH/Rdtase_CS"/>
</dbReference>
<dbReference type="RefSeq" id="WP_211783865.1">
    <property type="nucleotide sequence ID" value="NZ_CP047289.1"/>
</dbReference>
<organism evidence="3 4">
    <name type="scientific">Falsirhodobacter algicola</name>
    <dbReference type="NCBI Taxonomy" id="2692330"/>
    <lineage>
        <taxon>Bacteria</taxon>
        <taxon>Pseudomonadati</taxon>
        <taxon>Pseudomonadota</taxon>
        <taxon>Alphaproteobacteria</taxon>
        <taxon>Rhodobacterales</taxon>
        <taxon>Paracoccaceae</taxon>
        <taxon>Falsirhodobacter</taxon>
    </lineage>
</organism>
<evidence type="ECO:0000256" key="1">
    <source>
        <dbReference type="ARBA" id="ARBA00006484"/>
    </source>
</evidence>
<evidence type="ECO:0000256" key="2">
    <source>
        <dbReference type="ARBA" id="ARBA00023002"/>
    </source>
</evidence>
<dbReference type="InterPro" id="IPR002347">
    <property type="entry name" value="SDR_fam"/>
</dbReference>
<dbReference type="EMBL" id="CP047289">
    <property type="protein sequence ID" value="QUS36647.1"/>
    <property type="molecule type" value="Genomic_DNA"/>
</dbReference>
<dbReference type="Pfam" id="PF00106">
    <property type="entry name" value="adh_short"/>
    <property type="match status" value="1"/>
</dbReference>
<comment type="similarity">
    <text evidence="1">Belongs to the short-chain dehydrogenases/reductases (SDR) family.</text>
</comment>
<proteinExistence type="inferred from homology"/>
<reference evidence="3" key="1">
    <citation type="submission" date="2020-01" db="EMBL/GenBank/DDBJ databases">
        <authorList>
            <person name="Yang Y."/>
            <person name="Kwon Y.M."/>
        </authorList>
    </citation>
    <scope>NUCLEOTIDE SEQUENCE</scope>
    <source>
        <strain evidence="3">PG104</strain>
    </source>
</reference>
<protein>
    <submittedName>
        <fullName evidence="3">SDR family NAD(P)-dependent oxidoreductase</fullName>
    </submittedName>
</protein>
<evidence type="ECO:0000313" key="4">
    <source>
        <dbReference type="Proteomes" id="UP000679284"/>
    </source>
</evidence>
<dbReference type="GO" id="GO:0016491">
    <property type="term" value="F:oxidoreductase activity"/>
    <property type="evidence" value="ECO:0007669"/>
    <property type="project" value="UniProtKB-KW"/>
</dbReference>
<dbReference type="Gene3D" id="3.40.50.720">
    <property type="entry name" value="NAD(P)-binding Rossmann-like Domain"/>
    <property type="match status" value="1"/>
</dbReference>
<dbReference type="PROSITE" id="PS00061">
    <property type="entry name" value="ADH_SHORT"/>
    <property type="match status" value="1"/>
</dbReference>
<gene>
    <name evidence="3" type="ORF">GR316_10455</name>
</gene>
<dbReference type="PRINTS" id="PR00081">
    <property type="entry name" value="GDHRDH"/>
</dbReference>
<sequence length="236" mass="24511">MGLMEGRVALISGGGRGIGAAIAQALLGAGWNVSLGMRTPQMPDWASDMPDRVQTVPYDAADPDAATRWQGAAMARFGRIDAVIANAGVMVPQTVVDITDADMAHLLEINVHAPRRLAAACWEALAASGRGRVVLMGSLSGKRVKSARAGSYAVSKFAVVGLAHALRHAGYDQGIRAVAVCPGYVATDMAAGLTDRPAAAMTQPGDIARAVALLIDLPNEASVAEFCINCQLEESF</sequence>
<dbReference type="KEGG" id="fap:GR316_10455"/>
<dbReference type="SUPFAM" id="SSF51735">
    <property type="entry name" value="NAD(P)-binding Rossmann-fold domains"/>
    <property type="match status" value="1"/>
</dbReference>
<dbReference type="Proteomes" id="UP000679284">
    <property type="component" value="Chromosome"/>
</dbReference>
<dbReference type="InterPro" id="IPR036291">
    <property type="entry name" value="NAD(P)-bd_dom_sf"/>
</dbReference>
<name>A0A8J8MTW2_9RHOB</name>
<dbReference type="GO" id="GO:0016020">
    <property type="term" value="C:membrane"/>
    <property type="evidence" value="ECO:0007669"/>
    <property type="project" value="TreeGrafter"/>
</dbReference>
<keyword evidence="4" id="KW-1185">Reference proteome</keyword>
<accession>A0A8J8MTW2</accession>
<keyword evidence="2" id="KW-0560">Oxidoreductase</keyword>
<dbReference type="PANTHER" id="PTHR44196">
    <property type="entry name" value="DEHYDROGENASE/REDUCTASE SDR FAMILY MEMBER 7B"/>
    <property type="match status" value="1"/>
</dbReference>
<dbReference type="AlphaFoldDB" id="A0A8J8MTW2"/>
<evidence type="ECO:0000313" key="3">
    <source>
        <dbReference type="EMBL" id="QUS36647.1"/>
    </source>
</evidence>